<accession>A0ABV6V7T2</accession>
<evidence type="ECO:0000313" key="1">
    <source>
        <dbReference type="EMBL" id="MFC1409748.1"/>
    </source>
</evidence>
<sequence>MGTAMIRVSESTRERVMQVAADDYGRATADETINRLLDEHWQLTCVAAVTAYREADPAGWAEYLGEAEEWGQADAPVADTWDGPAA</sequence>
<gene>
    <name evidence="1" type="ORF">ACEZDG_10705</name>
</gene>
<comment type="caution">
    <text evidence="1">The sequence shown here is derived from an EMBL/GenBank/DDBJ whole genome shotgun (WGS) entry which is preliminary data.</text>
</comment>
<evidence type="ECO:0000313" key="2">
    <source>
        <dbReference type="Proteomes" id="UP001592582"/>
    </source>
</evidence>
<reference evidence="1 2" key="1">
    <citation type="submission" date="2024-09" db="EMBL/GenBank/DDBJ databases">
        <authorList>
            <person name="Lee S.D."/>
        </authorList>
    </citation>
    <scope>NUCLEOTIDE SEQUENCE [LARGE SCALE GENOMIC DNA]</scope>
    <source>
        <strain evidence="1 2">N1-1</strain>
    </source>
</reference>
<dbReference type="RefSeq" id="WP_380506081.1">
    <property type="nucleotide sequence ID" value="NZ_JBHEZX010000004.1"/>
</dbReference>
<name>A0ABV6V7T2_9ACTN</name>
<dbReference type="EMBL" id="JBHEZX010000004">
    <property type="protein sequence ID" value="MFC1409748.1"/>
    <property type="molecule type" value="Genomic_DNA"/>
</dbReference>
<organism evidence="1 2">
    <name type="scientific">Streptacidiphilus alkalitolerans</name>
    <dbReference type="NCBI Taxonomy" id="3342712"/>
    <lineage>
        <taxon>Bacteria</taxon>
        <taxon>Bacillati</taxon>
        <taxon>Actinomycetota</taxon>
        <taxon>Actinomycetes</taxon>
        <taxon>Kitasatosporales</taxon>
        <taxon>Streptomycetaceae</taxon>
        <taxon>Streptacidiphilus</taxon>
    </lineage>
</organism>
<proteinExistence type="predicted"/>
<dbReference type="Proteomes" id="UP001592582">
    <property type="component" value="Unassembled WGS sequence"/>
</dbReference>
<protein>
    <submittedName>
        <fullName evidence="1">Uncharacterized protein</fullName>
    </submittedName>
</protein>
<keyword evidence="2" id="KW-1185">Reference proteome</keyword>